<dbReference type="HOGENOM" id="CLU_410949_0_0_11"/>
<dbReference type="eggNOG" id="COG2141">
    <property type="taxonomic scope" value="Bacteria"/>
</dbReference>
<dbReference type="STRING" id="477641.MODMU_4133"/>
<gene>
    <name evidence="1" type="ordered locus">MODMU_4133</name>
</gene>
<organism evidence="1 2">
    <name type="scientific">Modestobacter italicus (strain DSM 44449 / CECT 9708 / BC 501)</name>
    <dbReference type="NCBI Taxonomy" id="2732864"/>
    <lineage>
        <taxon>Bacteria</taxon>
        <taxon>Bacillati</taxon>
        <taxon>Actinomycetota</taxon>
        <taxon>Actinomycetes</taxon>
        <taxon>Geodermatophilales</taxon>
        <taxon>Geodermatophilaceae</taxon>
        <taxon>Modestobacter</taxon>
    </lineage>
</organism>
<evidence type="ECO:0000313" key="1">
    <source>
        <dbReference type="EMBL" id="CCH89533.1"/>
    </source>
</evidence>
<keyword evidence="2" id="KW-1185">Reference proteome</keyword>
<reference evidence="1 2" key="1">
    <citation type="journal article" date="2012" name="J. Bacteriol.">
        <title>Genome Sequence of Radiation-Resistant Modestobacter marinus Strain BC501, a Representative Actinobacterium That Thrives on Calcareous Stone Surfaces.</title>
        <authorList>
            <person name="Normand P."/>
            <person name="Gury J."/>
            <person name="Pujic P."/>
            <person name="Chouaia B."/>
            <person name="Crotti E."/>
            <person name="Brusetti L."/>
            <person name="Daffonchio D."/>
            <person name="Vacherie B."/>
            <person name="Barbe V."/>
            <person name="Medigue C."/>
            <person name="Calteau A."/>
            <person name="Ghodhbane-Gtari F."/>
            <person name="Essoussi I."/>
            <person name="Nouioui I."/>
            <person name="Abbassi-Ghozzi I."/>
            <person name="Gtari M."/>
        </authorList>
    </citation>
    <scope>NUCLEOTIDE SEQUENCE [LARGE SCALE GENOMIC DNA]</scope>
    <source>
        <strain evidence="2">BC 501</strain>
    </source>
</reference>
<dbReference type="EMBL" id="FO203431">
    <property type="protein sequence ID" value="CCH89533.1"/>
    <property type="molecule type" value="Genomic_DNA"/>
</dbReference>
<dbReference type="AlphaFoldDB" id="I4F1M0"/>
<evidence type="ECO:0000313" key="2">
    <source>
        <dbReference type="Proteomes" id="UP000006461"/>
    </source>
</evidence>
<sequence>MLRAVRARVKHSQPLDPWVRQAIQWRREGSVGNPPWVAVLAVTVLAASGAGREEDGRVLHERAYYRPLRQLLGLLAGAQPPGFDSDIRMLWTFLKEWLDDHLEGSRGLSTARAPRHLSNVGWAMSQVVLTSAERSRLPEFFQLIGAVPGEDITPDALLASYLRWGSRRRASRIHDDVRAQSNFAEMLGAALHQALISWDGRPRDERGRTTLPLLLGYYSSRGQLRLVSRAAHGLENRGLKVGADEVYIGARDELFVVPGDPDTALAGRPIRASLSPSEQDPVSVAIDIQMRLLSTDIHVLASNGELGMWVEVAAASLDQEHVIIVRDQVAPEAERAMTDLGGGAMRLPRIRLPAGWCAYHRFHPTRLAQVPVHLSALVPGRTELAQLTGGLPVDRLRKLWLTDGPPDVILPEILDAQAGRVLRLDGAELPWPDDNRLRLRSLGLHSGDHELSVAGRTMRLTLLDEVVDHAGHGDARLTVERQPVEQTFLARARAAGASHGSPTSPTDACITVTLCGARLSTTEGSLPLLPRPHQLRVGGCYYVLGAPGQAARLRPVAPPWLTAVEPPLYSRDADLESTIVGLSFAPRWLLYVPAGRRATVTDISDVSARAGRDTAVRAPDFGAEIWQQASRHLELAEVAPQDMSAWRAWLSAAGSAGQYRRSTIGRQP</sequence>
<protein>
    <submittedName>
        <fullName evidence="1">Uncharacterized protein</fullName>
    </submittedName>
</protein>
<dbReference type="KEGG" id="mmar:MODMU_4133"/>
<name>I4F1M0_MODI5</name>
<proteinExistence type="predicted"/>
<accession>I4F1M0</accession>
<dbReference type="Proteomes" id="UP000006461">
    <property type="component" value="Chromosome"/>
</dbReference>